<comment type="caution">
    <text evidence="1">The sequence shown here is derived from an EMBL/GenBank/DDBJ whole genome shotgun (WGS) entry which is preliminary data.</text>
</comment>
<dbReference type="EMBL" id="WJHE01000222">
    <property type="protein sequence ID" value="MST32143.1"/>
    <property type="molecule type" value="Genomic_DNA"/>
</dbReference>
<reference evidence="1 2" key="1">
    <citation type="submission" date="2019-11" db="EMBL/GenBank/DDBJ databases">
        <title>Acidiferrimicrobium australis gen. nov., sp. nov., an acidophilic and obligately heterotrophic, member of the Actinobacteria that catalyses dissimilatory oxido- reduction of iron isolated from metal-rich acidic water in Chile.</title>
        <authorList>
            <person name="Gonzalez D."/>
            <person name="Huber K."/>
            <person name="Hedrich S."/>
            <person name="Rojas-Villalobos C."/>
            <person name="Quatrini R."/>
            <person name="Dinamarca M.A."/>
            <person name="Schwarz A."/>
            <person name="Canales C."/>
            <person name="Nancucheo I."/>
        </authorList>
    </citation>
    <scope>NUCLEOTIDE SEQUENCE [LARGE SCALE GENOMIC DNA]</scope>
    <source>
        <strain evidence="1 2">USS-CCA1</strain>
    </source>
</reference>
<evidence type="ECO:0000313" key="2">
    <source>
        <dbReference type="Proteomes" id="UP000437736"/>
    </source>
</evidence>
<feature type="non-terminal residue" evidence="1">
    <location>
        <position position="177"/>
    </location>
</feature>
<keyword evidence="1" id="KW-0067">ATP-binding</keyword>
<dbReference type="Pfam" id="PF12846">
    <property type="entry name" value="AAA_10"/>
    <property type="match status" value="1"/>
</dbReference>
<dbReference type="Gene3D" id="3.40.50.300">
    <property type="entry name" value="P-loop containing nucleotide triphosphate hydrolases"/>
    <property type="match status" value="1"/>
</dbReference>
<evidence type="ECO:0000313" key="1">
    <source>
        <dbReference type="EMBL" id="MST32143.1"/>
    </source>
</evidence>
<dbReference type="SUPFAM" id="SSF52540">
    <property type="entry name" value="P-loop containing nucleoside triphosphate hydrolases"/>
    <property type="match status" value="1"/>
</dbReference>
<dbReference type="InterPro" id="IPR027417">
    <property type="entry name" value="P-loop_NTPase"/>
</dbReference>
<proteinExistence type="predicted"/>
<keyword evidence="1" id="KW-0547">Nucleotide-binding</keyword>
<sequence length="177" mass="18726">MSRRAVPAHRATTAHLQALYPLVAGRGLGAHGVYLGRDLHGGPFCFDPWELYARGALTNPNLVVAGQIGRGKSTFVKTFVWRQLVFGRRAWIVDPKGEYRRLAAAAGVTPLRLGPGSPLRLNPLGVADPAARADPRVQVELVASVAGAGLGRPLGPAERTALDLAVRAAAEASREPT</sequence>
<gene>
    <name evidence="1" type="ORF">GHK86_05310</name>
</gene>
<accession>A0ABW9QRM1</accession>
<dbReference type="GO" id="GO:0005524">
    <property type="term" value="F:ATP binding"/>
    <property type="evidence" value="ECO:0007669"/>
    <property type="project" value="UniProtKB-KW"/>
</dbReference>
<protein>
    <submittedName>
        <fullName evidence="1">ATP-binding protein</fullName>
    </submittedName>
</protein>
<name>A0ABW9QRM1_9ACTN</name>
<dbReference type="Proteomes" id="UP000437736">
    <property type="component" value="Unassembled WGS sequence"/>
</dbReference>
<keyword evidence="2" id="KW-1185">Reference proteome</keyword>
<organism evidence="1 2">
    <name type="scientific">Acidiferrimicrobium australe</name>
    <dbReference type="NCBI Taxonomy" id="2664430"/>
    <lineage>
        <taxon>Bacteria</taxon>
        <taxon>Bacillati</taxon>
        <taxon>Actinomycetota</taxon>
        <taxon>Acidimicrobiia</taxon>
        <taxon>Acidimicrobiales</taxon>
        <taxon>Acidimicrobiaceae</taxon>
        <taxon>Acidiferrimicrobium</taxon>
    </lineage>
</organism>